<evidence type="ECO:0000256" key="17">
    <source>
        <dbReference type="SAM" id="MobiDB-lite"/>
    </source>
</evidence>
<dbReference type="GO" id="GO:0000981">
    <property type="term" value="F:DNA-binding transcription factor activity, RNA polymerase II-specific"/>
    <property type="evidence" value="ECO:0007669"/>
    <property type="project" value="TreeGrafter"/>
</dbReference>
<dbReference type="Proteomes" id="UP000319801">
    <property type="component" value="Unassembled WGS sequence"/>
</dbReference>
<evidence type="ECO:0000256" key="16">
    <source>
        <dbReference type="PROSITE-ProRule" id="PRU00176"/>
    </source>
</evidence>
<feature type="region of interest" description="Disordered" evidence="17">
    <location>
        <begin position="84"/>
        <end position="119"/>
    </location>
</feature>
<comment type="caution">
    <text evidence="20">The sequence shown here is derived from an EMBL/GenBank/DDBJ whole genome shotgun (WGS) entry which is preliminary data.</text>
</comment>
<feature type="domain" description="C2H2-type" evidence="19">
    <location>
        <begin position="198"/>
        <end position="225"/>
    </location>
</feature>
<dbReference type="PROSITE" id="PS50157">
    <property type="entry name" value="ZINC_FINGER_C2H2_2"/>
    <property type="match status" value="10"/>
</dbReference>
<sequence length="1048" mass="117808">MSHIPTTSVRDHMKWAGLLGCEAVLSSMALMQASTISAPKKMMTPLAPPPIPGPTQRDPQGHMGLTAAMTCPPLLVRKEGEFQAPRLMDEKEMRQNEDMQLKKKNRKSGTPCKVREQEGKGGKAVVMDENGNCPLSKVQKNFICDHCYGAFRSGYHLKRHILIHTGEKPFACAICDMRFIQRYHLERHSLTHTGVKPYACTMCDMRFFQRYHLQRHSLIHTGVKPYACSMCDRRFFQRYHLQRHSLTHTGVKPYACSMCDMKFFQRYHLQRHSLTHTGVKPYACSMCDMKFFQRYHLQRHSLTHTGVKPYACSMCDMRFFHRYHLQRHSLTHTGVKPYACNMCDMRFFQRYHLQRHSLTHTGVKPYACSMCDMRFFQRYHLQRHSLTHTGVKPYACSMCDMRFFQRYHLERHSLTHTDRLLRHRRLCQGKGVAKVETAACCEPRPFSQDPLPAPPQAPPNAWSRLATPREPEQMRKLFIGGLSFETTDESLRAHFEQWGTLTDCVVMRDPNTKRSRGFGFVTYSSVDEVDAAMDARPHKVDGRAVEPKRAVSREDSGRPGAHSTVKKIFVGGIKEDMEEDHLRDYFGRFGKIDEKYHTVSGHNCEVRKALSREEMNRVSMNNRGGRGGGGGNFGGRGDGGYGGGYGGGRGGDGYGNGYGGNGNFRGSGGGDYNDFGNYGNQSSNYGPMKGGNYGGGGRSGDGPYSAGGRMRRSGLSNEVPAEGAVQSESLANQKRRRLMEEKGDSLRVREGRSETSSSLIEEERMSHVRLASVRLEKGDSSQVDEVQVEKILSNPDALFPGCSQTAAGFLQAELELGARLRTLTFKHPVRYVYNPLDYAWETHRLFAAKYCRGGQSVLFLGMNPGPFGMAQTGVPFGEVKAVRDWLKISGEVGRPPNEHPKRPIRGFLCSQSEVSGARFWSFFQELCGDPHRFFRHCFVHNLCPLMFMNESGRNVTPPEMPAEDREALLLHCDAALCQVVRVLGVSTVIGVGKVAEQRARRGLADAGLEVKVEGIMHPSPRNPLANKGWASVARTKLEQIGVLSLLTD</sequence>
<gene>
    <name evidence="20" type="ORF">Baya_12958</name>
</gene>
<dbReference type="FunFam" id="3.40.470.10:FF:000005">
    <property type="entry name" value="Single-strand selective monofunctional uracil DNA glycosylase"/>
    <property type="match status" value="1"/>
</dbReference>
<feature type="region of interest" description="Disordered" evidence="17">
    <location>
        <begin position="538"/>
        <end position="562"/>
    </location>
</feature>
<comment type="subcellular location">
    <subcellularLocation>
        <location evidence="1">Nucleus</location>
    </subcellularLocation>
</comment>
<evidence type="ECO:0000256" key="8">
    <source>
        <dbReference type="ARBA" id="ARBA00022801"/>
    </source>
</evidence>
<dbReference type="GO" id="GO:0006284">
    <property type="term" value="P:base-excision repair"/>
    <property type="evidence" value="ECO:0007669"/>
    <property type="project" value="InterPro"/>
</dbReference>
<keyword evidence="5" id="KW-0677">Repeat</keyword>
<keyword evidence="9" id="KW-0862">Zinc</keyword>
<dbReference type="SMART" id="SM00355">
    <property type="entry name" value="ZnF_C2H2"/>
    <property type="match status" value="10"/>
</dbReference>
<dbReference type="SMART" id="SM00360">
    <property type="entry name" value="RRM"/>
    <property type="match status" value="1"/>
</dbReference>
<name>A0A556V4L7_BAGYA</name>
<keyword evidence="6" id="KW-0227">DNA damage</keyword>
<dbReference type="InterPro" id="IPR035979">
    <property type="entry name" value="RBD_domain_sf"/>
</dbReference>
<dbReference type="OrthoDB" id="3437960at2759"/>
<evidence type="ECO:0000256" key="6">
    <source>
        <dbReference type="ARBA" id="ARBA00022763"/>
    </source>
</evidence>
<dbReference type="Pfam" id="PF11627">
    <property type="entry name" value="HnRNPA1_LC"/>
    <property type="match status" value="1"/>
</dbReference>
<keyword evidence="4" id="KW-0479">Metal-binding</keyword>
<dbReference type="EMBL" id="VCAZ01000118">
    <property type="protein sequence ID" value="TSU50029.1"/>
    <property type="molecule type" value="Genomic_DNA"/>
</dbReference>
<feature type="region of interest" description="Disordered" evidence="17">
    <location>
        <begin position="446"/>
        <end position="466"/>
    </location>
</feature>
<evidence type="ECO:0000256" key="9">
    <source>
        <dbReference type="ARBA" id="ARBA00022833"/>
    </source>
</evidence>
<feature type="domain" description="C2H2-type" evidence="19">
    <location>
        <begin position="170"/>
        <end position="197"/>
    </location>
</feature>
<dbReference type="CDD" id="cd12761">
    <property type="entry name" value="RRM1_hnRNPA1"/>
    <property type="match status" value="1"/>
</dbReference>
<dbReference type="InterPro" id="IPR013087">
    <property type="entry name" value="Znf_C2H2_type"/>
</dbReference>
<dbReference type="PANTHER" id="PTHR23235:SF155">
    <property type="entry name" value="EARLY GROWTH RESPONSE 4-RELATED"/>
    <property type="match status" value="1"/>
</dbReference>
<evidence type="ECO:0000259" key="18">
    <source>
        <dbReference type="PROSITE" id="PS50102"/>
    </source>
</evidence>
<dbReference type="FunFam" id="3.30.160.60:FF:000279">
    <property type="entry name" value="gastrula zinc finger protein XlCGF58.1-like isoform X1"/>
    <property type="match status" value="9"/>
</dbReference>
<keyword evidence="11" id="KW-0238">DNA-binding</keyword>
<feature type="compositionally biased region" description="Basic and acidic residues" evidence="17">
    <location>
        <begin position="84"/>
        <end position="101"/>
    </location>
</feature>
<evidence type="ECO:0000256" key="7">
    <source>
        <dbReference type="ARBA" id="ARBA00022771"/>
    </source>
</evidence>
<dbReference type="GO" id="GO:0017065">
    <property type="term" value="F:single-strand selective uracil DNA N-glycosylase activity"/>
    <property type="evidence" value="ECO:0007669"/>
    <property type="project" value="InterPro"/>
</dbReference>
<evidence type="ECO:0000256" key="13">
    <source>
        <dbReference type="ARBA" id="ARBA00023204"/>
    </source>
</evidence>
<dbReference type="GO" id="GO:0003723">
    <property type="term" value="F:RNA binding"/>
    <property type="evidence" value="ECO:0007669"/>
    <property type="project" value="UniProtKB-UniRule"/>
</dbReference>
<reference evidence="20 21" key="1">
    <citation type="journal article" date="2019" name="Genome Biol. Evol.">
        <title>Whole-Genome Sequencing of the Giant Devil Catfish, Bagarius yarrelli.</title>
        <authorList>
            <person name="Jiang W."/>
            <person name="Lv Y."/>
            <person name="Cheng L."/>
            <person name="Yang K."/>
            <person name="Chao B."/>
            <person name="Wang X."/>
            <person name="Li Y."/>
            <person name="Pan X."/>
            <person name="You X."/>
            <person name="Zhang Y."/>
            <person name="Yang J."/>
            <person name="Li J."/>
            <person name="Zhang X."/>
            <person name="Liu S."/>
            <person name="Sun C."/>
            <person name="Yang J."/>
            <person name="Shi Q."/>
        </authorList>
    </citation>
    <scope>NUCLEOTIDE SEQUENCE [LARGE SCALE GENOMIC DNA]</scope>
    <source>
        <strain evidence="20">JWS20170419001</strain>
        <tissue evidence="20">Muscle</tissue>
    </source>
</reference>
<feature type="domain" description="C2H2-type" evidence="19">
    <location>
        <begin position="226"/>
        <end position="253"/>
    </location>
</feature>
<dbReference type="FunFam" id="3.30.70.330:FF:000048">
    <property type="entry name" value="Heterogeneous nuclear ribonucleoprotein a1 isoform"/>
    <property type="match status" value="1"/>
</dbReference>
<feature type="domain" description="C2H2-type" evidence="19">
    <location>
        <begin position="142"/>
        <end position="169"/>
    </location>
</feature>
<dbReference type="SUPFAM" id="SSF57667">
    <property type="entry name" value="beta-beta-alpha zinc fingers"/>
    <property type="match status" value="5"/>
</dbReference>
<evidence type="ECO:0000256" key="12">
    <source>
        <dbReference type="ARBA" id="ARBA00023163"/>
    </source>
</evidence>
<dbReference type="Gene3D" id="3.40.470.10">
    <property type="entry name" value="Uracil-DNA glycosylase-like domain"/>
    <property type="match status" value="1"/>
</dbReference>
<dbReference type="AlphaFoldDB" id="A0A556V4L7"/>
<protein>
    <submittedName>
        <fullName evidence="20">Single-strand selective monofunctional uracil-DNA glycosylase</fullName>
    </submittedName>
</protein>
<comment type="similarity">
    <text evidence="2">Belongs to the krueppel C2H2-type zinc-finger protein family.</text>
</comment>
<feature type="region of interest" description="Disordered" evidence="17">
    <location>
        <begin position="689"/>
        <end position="760"/>
    </location>
</feature>
<evidence type="ECO:0000256" key="4">
    <source>
        <dbReference type="ARBA" id="ARBA00022723"/>
    </source>
</evidence>
<dbReference type="InterPro" id="IPR000504">
    <property type="entry name" value="RRM_dom"/>
</dbReference>
<feature type="compositionally biased region" description="Basic and acidic residues" evidence="17">
    <location>
        <begin position="538"/>
        <end position="557"/>
    </location>
</feature>
<dbReference type="InterPro" id="IPR021662">
    <property type="entry name" value="HnRNPA1/A2_C"/>
</dbReference>
<evidence type="ECO:0000256" key="3">
    <source>
        <dbReference type="ARBA" id="ARBA00007889"/>
    </source>
</evidence>
<dbReference type="FunFam" id="3.30.160.60:FF:000230">
    <property type="entry name" value="Zinc finger protein 148"/>
    <property type="match status" value="1"/>
</dbReference>
<dbReference type="PANTHER" id="PTHR23235">
    <property type="entry name" value="KRUEPPEL-LIKE TRANSCRIPTION FACTOR"/>
    <property type="match status" value="1"/>
</dbReference>
<evidence type="ECO:0000313" key="21">
    <source>
        <dbReference type="Proteomes" id="UP000319801"/>
    </source>
</evidence>
<evidence type="ECO:0000256" key="11">
    <source>
        <dbReference type="ARBA" id="ARBA00023125"/>
    </source>
</evidence>
<proteinExistence type="inferred from homology"/>
<keyword evidence="13" id="KW-0234">DNA repair</keyword>
<keyword evidence="10" id="KW-0805">Transcription regulation</keyword>
<feature type="compositionally biased region" description="Gly residues" evidence="17">
    <location>
        <begin position="689"/>
        <end position="700"/>
    </location>
</feature>
<keyword evidence="12" id="KW-0804">Transcription</keyword>
<feature type="domain" description="C2H2-type" evidence="19">
    <location>
        <begin position="366"/>
        <end position="393"/>
    </location>
</feature>
<evidence type="ECO:0000256" key="15">
    <source>
        <dbReference type="PROSITE-ProRule" id="PRU00042"/>
    </source>
</evidence>
<dbReference type="GO" id="GO:0000978">
    <property type="term" value="F:RNA polymerase II cis-regulatory region sequence-specific DNA binding"/>
    <property type="evidence" value="ECO:0007669"/>
    <property type="project" value="TreeGrafter"/>
</dbReference>
<dbReference type="Gene3D" id="3.30.160.60">
    <property type="entry name" value="Classic Zinc Finger"/>
    <property type="match status" value="10"/>
</dbReference>
<accession>A0A556V4L7</accession>
<dbReference type="CDD" id="cd19374">
    <property type="entry name" value="UDG-F3_SMUG1-like"/>
    <property type="match status" value="1"/>
</dbReference>
<feature type="compositionally biased region" description="Basic and acidic residues" evidence="17">
    <location>
        <begin position="738"/>
        <end position="753"/>
    </location>
</feature>
<evidence type="ECO:0000256" key="10">
    <source>
        <dbReference type="ARBA" id="ARBA00023015"/>
    </source>
</evidence>
<feature type="domain" description="C2H2-type" evidence="19">
    <location>
        <begin position="282"/>
        <end position="309"/>
    </location>
</feature>
<dbReference type="PROSITE" id="PS50102">
    <property type="entry name" value="RRM"/>
    <property type="match status" value="1"/>
</dbReference>
<feature type="domain" description="C2H2-type" evidence="19">
    <location>
        <begin position="338"/>
        <end position="365"/>
    </location>
</feature>
<feature type="domain" description="C2H2-type" evidence="19">
    <location>
        <begin position="394"/>
        <end position="417"/>
    </location>
</feature>
<comment type="similarity">
    <text evidence="3">Belongs to the uracil-DNA glycosylase (UDG) superfamily. SMUG1 family.</text>
</comment>
<evidence type="ECO:0000256" key="1">
    <source>
        <dbReference type="ARBA" id="ARBA00004123"/>
    </source>
</evidence>
<dbReference type="SUPFAM" id="SSF54928">
    <property type="entry name" value="RNA-binding domain, RBD"/>
    <property type="match status" value="1"/>
</dbReference>
<keyword evidence="7 15" id="KW-0863">Zinc-finger</keyword>
<dbReference type="Pfam" id="PF00096">
    <property type="entry name" value="zf-C2H2"/>
    <property type="match status" value="8"/>
</dbReference>
<dbReference type="InterPro" id="IPR039134">
    <property type="entry name" value="SMUG1"/>
</dbReference>
<organism evidence="20 21">
    <name type="scientific">Bagarius yarrelli</name>
    <name type="common">Goonch</name>
    <name type="synonym">Bagrus yarrelli</name>
    <dbReference type="NCBI Taxonomy" id="175774"/>
    <lineage>
        <taxon>Eukaryota</taxon>
        <taxon>Metazoa</taxon>
        <taxon>Chordata</taxon>
        <taxon>Craniata</taxon>
        <taxon>Vertebrata</taxon>
        <taxon>Euteleostomi</taxon>
        <taxon>Actinopterygii</taxon>
        <taxon>Neopterygii</taxon>
        <taxon>Teleostei</taxon>
        <taxon>Ostariophysi</taxon>
        <taxon>Siluriformes</taxon>
        <taxon>Sisoridae</taxon>
        <taxon>Sisorinae</taxon>
        <taxon>Bagarius</taxon>
    </lineage>
</organism>
<dbReference type="InterPro" id="IPR012677">
    <property type="entry name" value="Nucleotide-bd_a/b_plait_sf"/>
</dbReference>
<keyword evidence="16" id="KW-0694">RNA-binding</keyword>
<evidence type="ECO:0000256" key="2">
    <source>
        <dbReference type="ARBA" id="ARBA00006991"/>
    </source>
</evidence>
<keyword evidence="21" id="KW-1185">Reference proteome</keyword>
<dbReference type="Pfam" id="PF00076">
    <property type="entry name" value="RRM_1"/>
    <property type="match status" value="1"/>
</dbReference>
<dbReference type="InterPro" id="IPR036895">
    <property type="entry name" value="Uracil-DNA_glycosylase-like_sf"/>
</dbReference>
<dbReference type="PROSITE" id="PS00028">
    <property type="entry name" value="ZINC_FINGER_C2H2_1"/>
    <property type="match status" value="10"/>
</dbReference>
<evidence type="ECO:0000313" key="20">
    <source>
        <dbReference type="EMBL" id="TSU50029.1"/>
    </source>
</evidence>
<keyword evidence="14" id="KW-0539">Nucleus</keyword>
<dbReference type="GO" id="GO:0005634">
    <property type="term" value="C:nucleus"/>
    <property type="evidence" value="ECO:0007669"/>
    <property type="project" value="UniProtKB-SubCell"/>
</dbReference>
<keyword evidence="8" id="KW-0378">Hydrolase</keyword>
<feature type="domain" description="RRM" evidence="18">
    <location>
        <begin position="475"/>
        <end position="558"/>
    </location>
</feature>
<feature type="domain" description="C2H2-type" evidence="19">
    <location>
        <begin position="254"/>
        <end position="281"/>
    </location>
</feature>
<feature type="domain" description="C2H2-type" evidence="19">
    <location>
        <begin position="310"/>
        <end position="337"/>
    </location>
</feature>
<dbReference type="InterPro" id="IPR034845">
    <property type="entry name" value="hnRNPA1_RRM1"/>
</dbReference>
<dbReference type="InterPro" id="IPR036236">
    <property type="entry name" value="Znf_C2H2_sf"/>
</dbReference>
<dbReference type="Gene3D" id="3.30.70.330">
    <property type="match status" value="2"/>
</dbReference>
<dbReference type="GO" id="GO:0008270">
    <property type="term" value="F:zinc ion binding"/>
    <property type="evidence" value="ECO:0007669"/>
    <property type="project" value="UniProtKB-KW"/>
</dbReference>
<evidence type="ECO:0000256" key="14">
    <source>
        <dbReference type="ARBA" id="ARBA00023242"/>
    </source>
</evidence>
<evidence type="ECO:0000259" key="19">
    <source>
        <dbReference type="PROSITE" id="PS50157"/>
    </source>
</evidence>
<dbReference type="SUPFAM" id="SSF52141">
    <property type="entry name" value="Uracil-DNA glycosylase-like"/>
    <property type="match status" value="1"/>
</dbReference>
<evidence type="ECO:0000256" key="5">
    <source>
        <dbReference type="ARBA" id="ARBA00022737"/>
    </source>
</evidence>